<evidence type="ECO:0000256" key="1">
    <source>
        <dbReference type="SAM" id="MobiDB-lite"/>
    </source>
</evidence>
<dbReference type="InterPro" id="IPR001810">
    <property type="entry name" value="F-box_dom"/>
</dbReference>
<proteinExistence type="predicted"/>
<evidence type="ECO:0000313" key="4">
    <source>
        <dbReference type="Proteomes" id="UP000623467"/>
    </source>
</evidence>
<dbReference type="AlphaFoldDB" id="A0A8H7D4L6"/>
<reference evidence="3" key="1">
    <citation type="submission" date="2020-05" db="EMBL/GenBank/DDBJ databases">
        <title>Mycena genomes resolve the evolution of fungal bioluminescence.</title>
        <authorList>
            <person name="Tsai I.J."/>
        </authorList>
    </citation>
    <scope>NUCLEOTIDE SEQUENCE</scope>
    <source>
        <strain evidence="3">160909Yilan</strain>
    </source>
</reference>
<keyword evidence="4" id="KW-1185">Reference proteome</keyword>
<dbReference type="OrthoDB" id="3365698at2759"/>
<name>A0A8H7D4L6_9AGAR</name>
<dbReference type="InterPro" id="IPR032675">
    <property type="entry name" value="LRR_dom_sf"/>
</dbReference>
<comment type="caution">
    <text evidence="3">The sequence shown here is derived from an EMBL/GenBank/DDBJ whole genome shotgun (WGS) entry which is preliminary data.</text>
</comment>
<gene>
    <name evidence="3" type="ORF">MSAN_01214100</name>
</gene>
<feature type="domain" description="F-box" evidence="2">
    <location>
        <begin position="82"/>
        <end position="149"/>
    </location>
</feature>
<dbReference type="Gene3D" id="3.80.10.10">
    <property type="entry name" value="Ribonuclease Inhibitor"/>
    <property type="match status" value="1"/>
</dbReference>
<dbReference type="Proteomes" id="UP000623467">
    <property type="component" value="Unassembled WGS sequence"/>
</dbReference>
<accession>A0A8H7D4L6</accession>
<feature type="region of interest" description="Disordered" evidence="1">
    <location>
        <begin position="1"/>
        <end position="34"/>
    </location>
</feature>
<feature type="compositionally biased region" description="Basic and acidic residues" evidence="1">
    <location>
        <begin position="10"/>
        <end position="23"/>
    </location>
</feature>
<dbReference type="EMBL" id="JACAZH010000009">
    <property type="protein sequence ID" value="KAF7358751.1"/>
    <property type="molecule type" value="Genomic_DNA"/>
</dbReference>
<evidence type="ECO:0000313" key="3">
    <source>
        <dbReference type="EMBL" id="KAF7358751.1"/>
    </source>
</evidence>
<dbReference type="Pfam" id="PF12937">
    <property type="entry name" value="F-box-like"/>
    <property type="match status" value="1"/>
</dbReference>
<sequence>MSNVGQESFPEPHLKDRLPDLLRSHSPTSSQPSFHYLPHLGRAREIRRYKIAELEAELSRLKSHRSALEVYRRDCRSLLAPIRRLPSETLVDIFQLCRPSEVEFSRSSNGIDTAMAYLAQESMLWIAQVCVLWHSIVLDTPSLWNNIFLHKAALRGTPQQCETTMELLRLAFERSGSLPLNFRFESFEGDPTRYGPALELIASQSARWQTVRILCNSHFRYLSAAKGNLPVLTTLELNTSWGIALEELDFLQFAPSVKHLTIYGSIESCVRGLPLEGLVTYQCAPWRLNEIASVVSSMSRLSYPCAVTATLQFDSWNQHQGLQIAQTSSNIGSLCLKVSRFRPAYCLLGFEQIFAALTLPSLRDLSFTADGNSLSWPHDQFIGLAIRSSFHDHLYRLDLSHFHIKPPELVECLSTLPALQELSIADRFPKPLITNGLLKALTRTPEDSTCLVPHLQVFECISHLRFDDNVFLSLLVSRCESDDSTGSPFTSRICCSMDYYRRPIDSEVAARIRDMCAQGDLTFEWL</sequence>
<organism evidence="3 4">
    <name type="scientific">Mycena sanguinolenta</name>
    <dbReference type="NCBI Taxonomy" id="230812"/>
    <lineage>
        <taxon>Eukaryota</taxon>
        <taxon>Fungi</taxon>
        <taxon>Dikarya</taxon>
        <taxon>Basidiomycota</taxon>
        <taxon>Agaricomycotina</taxon>
        <taxon>Agaricomycetes</taxon>
        <taxon>Agaricomycetidae</taxon>
        <taxon>Agaricales</taxon>
        <taxon>Marasmiineae</taxon>
        <taxon>Mycenaceae</taxon>
        <taxon>Mycena</taxon>
    </lineage>
</organism>
<dbReference type="SUPFAM" id="SSF52047">
    <property type="entry name" value="RNI-like"/>
    <property type="match status" value="1"/>
</dbReference>
<protein>
    <submittedName>
        <fullName evidence="3">F-box domain-containing protein</fullName>
    </submittedName>
</protein>
<evidence type="ECO:0000259" key="2">
    <source>
        <dbReference type="Pfam" id="PF12937"/>
    </source>
</evidence>